<gene>
    <name evidence="2" type="ORF">N7468_009501</name>
</gene>
<dbReference type="GeneID" id="83206100"/>
<dbReference type="EMBL" id="JAPQKS010000007">
    <property type="protein sequence ID" value="KAJ5220297.1"/>
    <property type="molecule type" value="Genomic_DNA"/>
</dbReference>
<protein>
    <submittedName>
        <fullName evidence="2">Uncharacterized protein</fullName>
    </submittedName>
</protein>
<accession>A0A9W9NI42</accession>
<feature type="region of interest" description="Disordered" evidence="1">
    <location>
        <begin position="61"/>
        <end position="80"/>
    </location>
</feature>
<reference evidence="2" key="2">
    <citation type="journal article" date="2023" name="IMA Fungus">
        <title>Comparative genomic study of the Penicillium genus elucidates a diverse pangenome and 15 lateral gene transfer events.</title>
        <authorList>
            <person name="Petersen C."/>
            <person name="Sorensen T."/>
            <person name="Nielsen M.R."/>
            <person name="Sondergaard T.E."/>
            <person name="Sorensen J.L."/>
            <person name="Fitzpatrick D.A."/>
            <person name="Frisvad J.C."/>
            <person name="Nielsen K.L."/>
        </authorList>
    </citation>
    <scope>NUCLEOTIDE SEQUENCE</scope>
    <source>
        <strain evidence="2">IBT 19713</strain>
    </source>
</reference>
<dbReference type="Proteomes" id="UP001150941">
    <property type="component" value="Unassembled WGS sequence"/>
</dbReference>
<sequence length="113" mass="12294">MCPAPTKQKYAFGVQEMVIPSRQVYSVPRLERPSGALRCLLELRHVVYISHVLTLADAREDGGESLSVISSSSSKDGDGDVKCLGKLEAILEYVHFTEDGDNVGGGLRDKDDV</sequence>
<evidence type="ECO:0000313" key="2">
    <source>
        <dbReference type="EMBL" id="KAJ5220297.1"/>
    </source>
</evidence>
<evidence type="ECO:0000313" key="3">
    <source>
        <dbReference type="Proteomes" id="UP001150941"/>
    </source>
</evidence>
<reference evidence="2" key="1">
    <citation type="submission" date="2022-11" db="EMBL/GenBank/DDBJ databases">
        <authorList>
            <person name="Petersen C."/>
        </authorList>
    </citation>
    <scope>NUCLEOTIDE SEQUENCE</scope>
    <source>
        <strain evidence="2">IBT 19713</strain>
    </source>
</reference>
<dbReference type="AlphaFoldDB" id="A0A9W9NI42"/>
<organism evidence="2 3">
    <name type="scientific">Penicillium chermesinum</name>
    <dbReference type="NCBI Taxonomy" id="63820"/>
    <lineage>
        <taxon>Eukaryota</taxon>
        <taxon>Fungi</taxon>
        <taxon>Dikarya</taxon>
        <taxon>Ascomycota</taxon>
        <taxon>Pezizomycotina</taxon>
        <taxon>Eurotiomycetes</taxon>
        <taxon>Eurotiomycetidae</taxon>
        <taxon>Eurotiales</taxon>
        <taxon>Aspergillaceae</taxon>
        <taxon>Penicillium</taxon>
    </lineage>
</organism>
<comment type="caution">
    <text evidence="2">The sequence shown here is derived from an EMBL/GenBank/DDBJ whole genome shotgun (WGS) entry which is preliminary data.</text>
</comment>
<dbReference type="RefSeq" id="XP_058327127.1">
    <property type="nucleotide sequence ID" value="XM_058478797.1"/>
</dbReference>
<evidence type="ECO:0000256" key="1">
    <source>
        <dbReference type="SAM" id="MobiDB-lite"/>
    </source>
</evidence>
<feature type="compositionally biased region" description="Low complexity" evidence="1">
    <location>
        <begin position="64"/>
        <end position="74"/>
    </location>
</feature>
<name>A0A9W9NI42_9EURO</name>
<keyword evidence="3" id="KW-1185">Reference proteome</keyword>
<proteinExistence type="predicted"/>